<accession>A0A418V1L4</accession>
<gene>
    <name evidence="2" type="ORF">D4Q52_19320</name>
</gene>
<reference evidence="2 3" key="1">
    <citation type="submission" date="2018-09" db="EMBL/GenBank/DDBJ databases">
        <title>Draft genome sequence of Rhodopseudomonas palustris 2.1.18.</title>
        <authorList>
            <person name="Robertson S.L."/>
            <person name="Meyer T.E."/>
            <person name="Kyndt J.A."/>
        </authorList>
    </citation>
    <scope>NUCLEOTIDE SEQUENCE [LARGE SCALE GENOMIC DNA]</scope>
    <source>
        <strain evidence="2 3">2.1.18</strain>
    </source>
</reference>
<name>A0A418V1L4_RHOPL</name>
<sequence>MRSDKEDKARRSDTARQRNAHADELLDEALRETFPASDPIAVDVPEAHGVRPKPARPRPSPKRKT</sequence>
<feature type="compositionally biased region" description="Basic residues" evidence="1">
    <location>
        <begin position="50"/>
        <end position="65"/>
    </location>
</feature>
<organism evidence="2 3">
    <name type="scientific">Rhodopseudomonas palustris</name>
    <dbReference type="NCBI Taxonomy" id="1076"/>
    <lineage>
        <taxon>Bacteria</taxon>
        <taxon>Pseudomonadati</taxon>
        <taxon>Pseudomonadota</taxon>
        <taxon>Alphaproteobacteria</taxon>
        <taxon>Hyphomicrobiales</taxon>
        <taxon>Nitrobacteraceae</taxon>
        <taxon>Rhodopseudomonas</taxon>
    </lineage>
</organism>
<comment type="caution">
    <text evidence="2">The sequence shown here is derived from an EMBL/GenBank/DDBJ whole genome shotgun (WGS) entry which is preliminary data.</text>
</comment>
<feature type="region of interest" description="Disordered" evidence="1">
    <location>
        <begin position="1"/>
        <end position="65"/>
    </location>
</feature>
<dbReference type="EMBL" id="QYYD01000021">
    <property type="protein sequence ID" value="RJF69796.1"/>
    <property type="molecule type" value="Genomic_DNA"/>
</dbReference>
<feature type="compositionally biased region" description="Basic and acidic residues" evidence="1">
    <location>
        <begin position="1"/>
        <end position="31"/>
    </location>
</feature>
<evidence type="ECO:0000256" key="1">
    <source>
        <dbReference type="SAM" id="MobiDB-lite"/>
    </source>
</evidence>
<dbReference type="AlphaFoldDB" id="A0A418V1L4"/>
<dbReference type="OrthoDB" id="8163522at2"/>
<dbReference type="Proteomes" id="UP000285523">
    <property type="component" value="Unassembled WGS sequence"/>
</dbReference>
<evidence type="ECO:0000313" key="3">
    <source>
        <dbReference type="Proteomes" id="UP000285523"/>
    </source>
</evidence>
<evidence type="ECO:0000313" key="2">
    <source>
        <dbReference type="EMBL" id="RJF69796.1"/>
    </source>
</evidence>
<protein>
    <submittedName>
        <fullName evidence="2">Uncharacterized protein</fullName>
    </submittedName>
</protein>
<proteinExistence type="predicted"/>
<dbReference type="RefSeq" id="WP_119858204.1">
    <property type="nucleotide sequence ID" value="NZ_QYYD01000021.1"/>
</dbReference>